<comment type="similarity">
    <text evidence="5">Belongs to the zinc-containing alcohol dehydrogenase family.</text>
</comment>
<dbReference type="InterPro" id="IPR013149">
    <property type="entry name" value="ADH-like_C"/>
</dbReference>
<dbReference type="AlphaFoldDB" id="A0A0D1YIM7"/>
<proteinExistence type="inferred from homology"/>
<evidence type="ECO:0000256" key="4">
    <source>
        <dbReference type="ARBA" id="ARBA00023002"/>
    </source>
</evidence>
<dbReference type="InterPro" id="IPR047109">
    <property type="entry name" value="CAD-like"/>
</dbReference>
<evidence type="ECO:0000256" key="5">
    <source>
        <dbReference type="RuleBase" id="RU361277"/>
    </source>
</evidence>
<dbReference type="SUPFAM" id="SSF50129">
    <property type="entry name" value="GroES-like"/>
    <property type="match status" value="1"/>
</dbReference>
<name>A0A0D1YIM7_9EURO</name>
<gene>
    <name evidence="7" type="ORF">PV08_07576</name>
</gene>
<dbReference type="InterPro" id="IPR036291">
    <property type="entry name" value="NAD(P)-bd_dom_sf"/>
</dbReference>
<dbReference type="Gene3D" id="3.40.50.720">
    <property type="entry name" value="NAD(P)-binding Rossmann-like Domain"/>
    <property type="match status" value="1"/>
</dbReference>
<dbReference type="GO" id="GO:0016616">
    <property type="term" value="F:oxidoreductase activity, acting on the CH-OH group of donors, NAD or NADP as acceptor"/>
    <property type="evidence" value="ECO:0007669"/>
    <property type="project" value="InterPro"/>
</dbReference>
<dbReference type="VEuPathDB" id="FungiDB:PV08_07576"/>
<dbReference type="PANTHER" id="PTHR42683">
    <property type="entry name" value="ALDEHYDE REDUCTASE"/>
    <property type="match status" value="1"/>
</dbReference>
<dbReference type="PROSITE" id="PS00065">
    <property type="entry name" value="D_2_HYDROXYACID_DH_1"/>
    <property type="match status" value="1"/>
</dbReference>
<dbReference type="RefSeq" id="XP_016235007.1">
    <property type="nucleotide sequence ID" value="XM_016381905.1"/>
</dbReference>
<dbReference type="HOGENOM" id="CLU_026673_20_2_1"/>
<dbReference type="Gene3D" id="3.90.180.10">
    <property type="entry name" value="Medium-chain alcohol dehydrogenases, catalytic domain"/>
    <property type="match status" value="1"/>
</dbReference>
<accession>A0A0D1YIM7</accession>
<keyword evidence="2 5" id="KW-0479">Metal-binding</keyword>
<evidence type="ECO:0000313" key="8">
    <source>
        <dbReference type="Proteomes" id="UP000053328"/>
    </source>
</evidence>
<dbReference type="SUPFAM" id="SSF51735">
    <property type="entry name" value="NAD(P)-binding Rossmann-fold domains"/>
    <property type="match status" value="1"/>
</dbReference>
<evidence type="ECO:0000259" key="6">
    <source>
        <dbReference type="SMART" id="SM00829"/>
    </source>
</evidence>
<dbReference type="CDD" id="cd05283">
    <property type="entry name" value="CAD1"/>
    <property type="match status" value="1"/>
</dbReference>
<comment type="cofactor">
    <cofactor evidence="1 5">
        <name>Zn(2+)</name>
        <dbReference type="ChEBI" id="CHEBI:29105"/>
    </cofactor>
</comment>
<evidence type="ECO:0000256" key="1">
    <source>
        <dbReference type="ARBA" id="ARBA00001947"/>
    </source>
</evidence>
<dbReference type="InterPro" id="IPR002328">
    <property type="entry name" value="ADH_Zn_CS"/>
</dbReference>
<dbReference type="InterPro" id="IPR013154">
    <property type="entry name" value="ADH-like_N"/>
</dbReference>
<dbReference type="SMART" id="SM00829">
    <property type="entry name" value="PKS_ER"/>
    <property type="match status" value="1"/>
</dbReference>
<keyword evidence="4" id="KW-0560">Oxidoreductase</keyword>
<dbReference type="STRING" id="91928.A0A0D1YIM7"/>
<dbReference type="PROSITE" id="PS00059">
    <property type="entry name" value="ADH_ZINC"/>
    <property type="match status" value="1"/>
</dbReference>
<dbReference type="Proteomes" id="UP000053328">
    <property type="component" value="Unassembled WGS sequence"/>
</dbReference>
<dbReference type="OrthoDB" id="1879366at2759"/>
<sequence length="330" mass="36218">MVTFTVFKGDKQGRIFEDTTTRTIGEHEVLVRITHSGLCGTDIHFKTSNIGLGHEGVGVVEEIGERVTLFKKGERAGWGYEHNSCGHCKQCLTGWETLCAERRMFGEVSLDQGSLGSHFVMDENFLFKIPESMSSAEAAPLMCGGATVFNPFKVYNIKSTDRVGVLGIGGLGHLAIQFAARWGCEVVVFSGTDSKKEEAMRLGATEFYAVKGLKELKIKAPLDHLLVTTASQPDWQMYLPLMAPSGTIFPLTVSGGDLKIPYMPFLQKALTVQGSLVAARQVHREMLDFAAHHNIRPIIQTFPMSLEGVNKAFDTLAAGDMRYRGVLVVE</sequence>
<dbReference type="InterPro" id="IPR011032">
    <property type="entry name" value="GroES-like_sf"/>
</dbReference>
<evidence type="ECO:0000256" key="3">
    <source>
        <dbReference type="ARBA" id="ARBA00022833"/>
    </source>
</evidence>
<dbReference type="FunFam" id="3.40.50.720:FF:000022">
    <property type="entry name" value="Cinnamyl alcohol dehydrogenase"/>
    <property type="match status" value="1"/>
</dbReference>
<evidence type="ECO:0000313" key="7">
    <source>
        <dbReference type="EMBL" id="KIW14791.1"/>
    </source>
</evidence>
<protein>
    <recommendedName>
        <fullName evidence="6">Enoyl reductase (ER) domain-containing protein</fullName>
    </recommendedName>
</protein>
<keyword evidence="8" id="KW-1185">Reference proteome</keyword>
<organism evidence="7 8">
    <name type="scientific">Exophiala spinifera</name>
    <dbReference type="NCBI Taxonomy" id="91928"/>
    <lineage>
        <taxon>Eukaryota</taxon>
        <taxon>Fungi</taxon>
        <taxon>Dikarya</taxon>
        <taxon>Ascomycota</taxon>
        <taxon>Pezizomycotina</taxon>
        <taxon>Eurotiomycetes</taxon>
        <taxon>Chaetothyriomycetidae</taxon>
        <taxon>Chaetothyriales</taxon>
        <taxon>Herpotrichiellaceae</taxon>
        <taxon>Exophiala</taxon>
    </lineage>
</organism>
<dbReference type="GO" id="GO:0008270">
    <property type="term" value="F:zinc ion binding"/>
    <property type="evidence" value="ECO:0007669"/>
    <property type="project" value="InterPro"/>
</dbReference>
<evidence type="ECO:0000256" key="2">
    <source>
        <dbReference type="ARBA" id="ARBA00022723"/>
    </source>
</evidence>
<keyword evidence="3 5" id="KW-0862">Zinc</keyword>
<dbReference type="Pfam" id="PF00107">
    <property type="entry name" value="ADH_zinc_N"/>
    <property type="match status" value="1"/>
</dbReference>
<dbReference type="InterPro" id="IPR020843">
    <property type="entry name" value="ER"/>
</dbReference>
<feature type="domain" description="Enoyl reductase (ER)" evidence="6">
    <location>
        <begin position="13"/>
        <end position="329"/>
    </location>
</feature>
<dbReference type="GeneID" id="27334659"/>
<reference evidence="7 8" key="1">
    <citation type="submission" date="2015-01" db="EMBL/GenBank/DDBJ databases">
        <title>The Genome Sequence of Exophiala spinifera CBS89968.</title>
        <authorList>
            <consortium name="The Broad Institute Genomics Platform"/>
            <person name="Cuomo C."/>
            <person name="de Hoog S."/>
            <person name="Gorbushina A."/>
            <person name="Stielow B."/>
            <person name="Teixiera M."/>
            <person name="Abouelleil A."/>
            <person name="Chapman S.B."/>
            <person name="Priest M."/>
            <person name="Young S.K."/>
            <person name="Wortman J."/>
            <person name="Nusbaum C."/>
            <person name="Birren B."/>
        </authorList>
    </citation>
    <scope>NUCLEOTIDE SEQUENCE [LARGE SCALE GENOMIC DNA]</scope>
    <source>
        <strain evidence="7 8">CBS 89968</strain>
    </source>
</reference>
<dbReference type="EMBL" id="KN847496">
    <property type="protein sequence ID" value="KIW14791.1"/>
    <property type="molecule type" value="Genomic_DNA"/>
</dbReference>
<dbReference type="Pfam" id="PF08240">
    <property type="entry name" value="ADH_N"/>
    <property type="match status" value="1"/>
</dbReference>
<dbReference type="InterPro" id="IPR029752">
    <property type="entry name" value="D-isomer_DH_CS1"/>
</dbReference>